<evidence type="ECO:0000256" key="1">
    <source>
        <dbReference type="SAM" id="Phobius"/>
    </source>
</evidence>
<dbReference type="AlphaFoldDB" id="A0A8D9FFQ7"/>
<dbReference type="EMBL" id="HBUF01656349">
    <property type="protein sequence ID" value="CAG6787844.1"/>
    <property type="molecule type" value="Transcribed_RNA"/>
</dbReference>
<keyword evidence="1" id="KW-1133">Transmembrane helix</keyword>
<accession>A0A8D9FFQ7</accession>
<name>A0A8D9FFQ7_9HEMI</name>
<keyword evidence="1" id="KW-0472">Membrane</keyword>
<protein>
    <submittedName>
        <fullName evidence="2">Uncharacterized protein</fullName>
    </submittedName>
</protein>
<organism evidence="2">
    <name type="scientific">Cacopsylla melanoneura</name>
    <dbReference type="NCBI Taxonomy" id="428564"/>
    <lineage>
        <taxon>Eukaryota</taxon>
        <taxon>Metazoa</taxon>
        <taxon>Ecdysozoa</taxon>
        <taxon>Arthropoda</taxon>
        <taxon>Hexapoda</taxon>
        <taxon>Insecta</taxon>
        <taxon>Pterygota</taxon>
        <taxon>Neoptera</taxon>
        <taxon>Paraneoptera</taxon>
        <taxon>Hemiptera</taxon>
        <taxon>Sternorrhyncha</taxon>
        <taxon>Psylloidea</taxon>
        <taxon>Psyllidae</taxon>
        <taxon>Psyllinae</taxon>
        <taxon>Cacopsylla</taxon>
    </lineage>
</organism>
<dbReference type="EMBL" id="HBUF01656350">
    <property type="protein sequence ID" value="CAG6787845.1"/>
    <property type="molecule type" value="Transcribed_RNA"/>
</dbReference>
<reference evidence="2" key="1">
    <citation type="submission" date="2021-05" db="EMBL/GenBank/DDBJ databases">
        <authorList>
            <person name="Alioto T."/>
            <person name="Alioto T."/>
            <person name="Gomez Garrido J."/>
        </authorList>
    </citation>
    <scope>NUCLEOTIDE SEQUENCE</scope>
</reference>
<keyword evidence="1" id="KW-0812">Transmembrane</keyword>
<sequence length="136" mass="15758">MATNKRTEPLPLLIVSGYITYSVLYVLCRKGTQVNLFELHIMTNRKAISLQHNTLNSYYYVMEWGFVCCIELQEKYGGALVNSAKKNSWKANRPKQAFVLYEISVREVTFITHTTNTPNNIKITIKTRVMRMTLCE</sequence>
<evidence type="ECO:0000313" key="2">
    <source>
        <dbReference type="EMBL" id="CAG6787844.1"/>
    </source>
</evidence>
<feature type="transmembrane region" description="Helical" evidence="1">
    <location>
        <begin position="12"/>
        <end position="28"/>
    </location>
</feature>
<proteinExistence type="predicted"/>